<evidence type="ECO:0000313" key="7">
    <source>
        <dbReference type="EMBL" id="GGF06244.1"/>
    </source>
</evidence>
<gene>
    <name evidence="7" type="ORF">GCM10010954_00780</name>
</gene>
<dbReference type="Pfam" id="PF01594">
    <property type="entry name" value="AI-2E_transport"/>
    <property type="match status" value="1"/>
</dbReference>
<dbReference type="PANTHER" id="PTHR21716:SF68">
    <property type="entry name" value="TRANSPORT PROTEIN YTVI-RELATED"/>
    <property type="match status" value="1"/>
</dbReference>
<feature type="transmembrane region" description="Helical" evidence="6">
    <location>
        <begin position="168"/>
        <end position="189"/>
    </location>
</feature>
<evidence type="ECO:0000256" key="2">
    <source>
        <dbReference type="ARBA" id="ARBA00009773"/>
    </source>
</evidence>
<keyword evidence="5 6" id="KW-0472">Membrane</keyword>
<dbReference type="Proteomes" id="UP000660110">
    <property type="component" value="Unassembled WGS sequence"/>
</dbReference>
<evidence type="ECO:0000313" key="8">
    <source>
        <dbReference type="Proteomes" id="UP000660110"/>
    </source>
</evidence>
<evidence type="ECO:0000256" key="3">
    <source>
        <dbReference type="ARBA" id="ARBA00022692"/>
    </source>
</evidence>
<feature type="transmembrane region" description="Helical" evidence="6">
    <location>
        <begin position="255"/>
        <end position="281"/>
    </location>
</feature>
<reference evidence="7" key="1">
    <citation type="journal article" date="2014" name="Int. J. Syst. Evol. Microbiol.">
        <title>Complete genome sequence of Corynebacterium casei LMG S-19264T (=DSM 44701T), isolated from a smear-ripened cheese.</title>
        <authorList>
            <consortium name="US DOE Joint Genome Institute (JGI-PGF)"/>
            <person name="Walter F."/>
            <person name="Albersmeier A."/>
            <person name="Kalinowski J."/>
            <person name="Ruckert C."/>
        </authorList>
    </citation>
    <scope>NUCLEOTIDE SEQUENCE</scope>
    <source>
        <strain evidence="7">CGMCC 1.12153</strain>
    </source>
</reference>
<dbReference type="InterPro" id="IPR014227">
    <property type="entry name" value="YtvI-like"/>
</dbReference>
<feature type="transmembrane region" description="Helical" evidence="6">
    <location>
        <begin position="231"/>
        <end position="249"/>
    </location>
</feature>
<evidence type="ECO:0000256" key="4">
    <source>
        <dbReference type="ARBA" id="ARBA00022989"/>
    </source>
</evidence>
<feature type="transmembrane region" description="Helical" evidence="6">
    <location>
        <begin position="12"/>
        <end position="30"/>
    </location>
</feature>
<keyword evidence="3 6" id="KW-0812">Transmembrane</keyword>
<keyword evidence="8" id="KW-1185">Reference proteome</keyword>
<dbReference type="InterPro" id="IPR002549">
    <property type="entry name" value="AI-2E-like"/>
</dbReference>
<evidence type="ECO:0000256" key="1">
    <source>
        <dbReference type="ARBA" id="ARBA00004141"/>
    </source>
</evidence>
<evidence type="ECO:0000256" key="6">
    <source>
        <dbReference type="SAM" id="Phobius"/>
    </source>
</evidence>
<comment type="similarity">
    <text evidence="2">Belongs to the autoinducer-2 exporter (AI-2E) (TC 2.A.86) family.</text>
</comment>
<feature type="transmembrane region" description="Helical" evidence="6">
    <location>
        <begin position="65"/>
        <end position="88"/>
    </location>
</feature>
<organism evidence="7 8">
    <name type="scientific">Halobacillus andaensis</name>
    <dbReference type="NCBI Taxonomy" id="1176239"/>
    <lineage>
        <taxon>Bacteria</taxon>
        <taxon>Bacillati</taxon>
        <taxon>Bacillota</taxon>
        <taxon>Bacilli</taxon>
        <taxon>Bacillales</taxon>
        <taxon>Bacillaceae</taxon>
        <taxon>Halobacillus</taxon>
    </lineage>
</organism>
<keyword evidence="4 6" id="KW-1133">Transmembrane helix</keyword>
<dbReference type="RefSeq" id="WP_188375488.1">
    <property type="nucleotide sequence ID" value="NZ_BMEL01000001.1"/>
</dbReference>
<evidence type="ECO:0000256" key="5">
    <source>
        <dbReference type="ARBA" id="ARBA00023136"/>
    </source>
</evidence>
<dbReference type="PANTHER" id="PTHR21716">
    <property type="entry name" value="TRANSMEMBRANE PROTEIN"/>
    <property type="match status" value="1"/>
</dbReference>
<name>A0A917AYA5_HALAA</name>
<feature type="transmembrane region" description="Helical" evidence="6">
    <location>
        <begin position="288"/>
        <end position="308"/>
    </location>
</feature>
<dbReference type="GO" id="GO:0055085">
    <property type="term" value="P:transmembrane transport"/>
    <property type="evidence" value="ECO:0007669"/>
    <property type="project" value="TreeGrafter"/>
</dbReference>
<feature type="transmembrane region" description="Helical" evidence="6">
    <location>
        <begin position="320"/>
        <end position="349"/>
    </location>
</feature>
<dbReference type="EMBL" id="BMEL01000001">
    <property type="protein sequence ID" value="GGF06244.1"/>
    <property type="molecule type" value="Genomic_DNA"/>
</dbReference>
<dbReference type="NCBIfam" id="TIGR02872">
    <property type="entry name" value="spore_ytvI"/>
    <property type="match status" value="1"/>
</dbReference>
<proteinExistence type="inferred from homology"/>
<dbReference type="GO" id="GO:0016020">
    <property type="term" value="C:membrane"/>
    <property type="evidence" value="ECO:0007669"/>
    <property type="project" value="UniProtKB-SubCell"/>
</dbReference>
<comment type="caution">
    <text evidence="7">The sequence shown here is derived from an EMBL/GenBank/DDBJ whole genome shotgun (WGS) entry which is preliminary data.</text>
</comment>
<accession>A0A917AYA5</accession>
<reference evidence="7" key="2">
    <citation type="submission" date="2020-09" db="EMBL/GenBank/DDBJ databases">
        <authorList>
            <person name="Sun Q."/>
            <person name="Zhou Y."/>
        </authorList>
    </citation>
    <scope>NUCLEOTIDE SEQUENCE</scope>
    <source>
        <strain evidence="7">CGMCC 1.12153</strain>
    </source>
</reference>
<dbReference type="AlphaFoldDB" id="A0A917AYA5"/>
<comment type="subcellular location">
    <subcellularLocation>
        <location evidence="1">Membrane</location>
        <topology evidence="1">Multi-pass membrane protein</topology>
    </subcellularLocation>
</comment>
<protein>
    <submittedName>
        <fullName evidence="7">Sporulation integral membrane protein YtvI</fullName>
    </submittedName>
</protein>
<sequence length="369" mass="42358">MDSFNLPQLTRLLFVLLGGISLYFLFYLTWNFLFPFIIAFALSWFIQPFVRLLHERLRLPKSLAILIIIGVIVSVFVSIFAAIITRVVELIQGLSNQDFSGYVQAINVFHDQFLNWVDFILSYLKSWVGSFDPSFGDSIYRYLEDIKQRFVQFGIEQLHALLQLFSGGLANLPSILMAFGIIFLSTFFISKDWDKIKNLFQNYFSKRLRSPIKKVWSNFKLTIKQLVKAQLVLMAITMFIVFSGMLFILHPHPFLMTLLAGIIDLIPYIGTGIIFIPWIIYSFLTDQFMLTIQLSIIYMAVVICRQLFEPKILASHFGIHPLILLIGLFLGFQIWGGLAILITPIIIAFGKALITSGVPIQLWNFIMGK</sequence>